<feature type="compositionally biased region" description="Basic and acidic residues" evidence="1">
    <location>
        <begin position="15"/>
        <end position="31"/>
    </location>
</feature>
<feature type="compositionally biased region" description="Basic residues" evidence="1">
    <location>
        <begin position="1"/>
        <end position="14"/>
    </location>
</feature>
<dbReference type="Gramene" id="KCW47966">
    <property type="protein sequence ID" value="KCW47966"/>
    <property type="gene ID" value="EUGRSUZ_K01700"/>
</dbReference>
<dbReference type="AlphaFoldDB" id="A0A059A2S5"/>
<proteinExistence type="predicted"/>
<gene>
    <name evidence="2" type="ORF">EUGRSUZ_K01700</name>
</gene>
<protein>
    <submittedName>
        <fullName evidence="2">Uncharacterized protein</fullName>
    </submittedName>
</protein>
<dbReference type="EMBL" id="KK198763">
    <property type="protein sequence ID" value="KCW47966.1"/>
    <property type="molecule type" value="Genomic_DNA"/>
</dbReference>
<reference evidence="2" key="1">
    <citation type="submission" date="2013-07" db="EMBL/GenBank/DDBJ databases">
        <title>The genome of Eucalyptus grandis.</title>
        <authorList>
            <person name="Schmutz J."/>
            <person name="Hayes R."/>
            <person name="Myburg A."/>
            <person name="Tuskan G."/>
            <person name="Grattapaglia D."/>
            <person name="Rokhsar D.S."/>
        </authorList>
    </citation>
    <scope>NUCLEOTIDE SEQUENCE</scope>
    <source>
        <tissue evidence="2">Leaf extractions</tissue>
    </source>
</reference>
<evidence type="ECO:0000256" key="1">
    <source>
        <dbReference type="SAM" id="MobiDB-lite"/>
    </source>
</evidence>
<dbReference type="InParanoid" id="A0A059A2S5"/>
<evidence type="ECO:0000313" key="2">
    <source>
        <dbReference type="EMBL" id="KCW47966.1"/>
    </source>
</evidence>
<sequence length="73" mass="8643">MQKGGTRKLKKGKERSHENKIPNRKNPRNEDSSIPSRLRKQSKCNLFFFSSLYITRALPMKKRSRPRVIIIFV</sequence>
<feature type="region of interest" description="Disordered" evidence="1">
    <location>
        <begin position="1"/>
        <end position="37"/>
    </location>
</feature>
<organism evidence="2">
    <name type="scientific">Eucalyptus grandis</name>
    <name type="common">Flooded gum</name>
    <dbReference type="NCBI Taxonomy" id="71139"/>
    <lineage>
        <taxon>Eukaryota</taxon>
        <taxon>Viridiplantae</taxon>
        <taxon>Streptophyta</taxon>
        <taxon>Embryophyta</taxon>
        <taxon>Tracheophyta</taxon>
        <taxon>Spermatophyta</taxon>
        <taxon>Magnoliopsida</taxon>
        <taxon>eudicotyledons</taxon>
        <taxon>Gunneridae</taxon>
        <taxon>Pentapetalae</taxon>
        <taxon>rosids</taxon>
        <taxon>malvids</taxon>
        <taxon>Myrtales</taxon>
        <taxon>Myrtaceae</taxon>
        <taxon>Myrtoideae</taxon>
        <taxon>Eucalypteae</taxon>
        <taxon>Eucalyptus</taxon>
    </lineage>
</organism>
<name>A0A059A2S5_EUCGR</name>
<accession>A0A059A2S5</accession>